<name>A0A0L6V8C3_9BASI</name>
<evidence type="ECO:0000256" key="1">
    <source>
        <dbReference type="SAM" id="MobiDB-lite"/>
    </source>
</evidence>
<protein>
    <submittedName>
        <fullName evidence="2">Uncharacterized protein</fullName>
    </submittedName>
</protein>
<feature type="region of interest" description="Disordered" evidence="1">
    <location>
        <begin position="92"/>
        <end position="121"/>
    </location>
</feature>
<dbReference type="Proteomes" id="UP000037035">
    <property type="component" value="Unassembled WGS sequence"/>
</dbReference>
<proteinExistence type="predicted"/>
<gene>
    <name evidence="2" type="ORF">VP01_225g1</name>
</gene>
<dbReference type="VEuPathDB" id="FungiDB:VP01_225g1"/>
<dbReference type="AlphaFoldDB" id="A0A0L6V8C3"/>
<evidence type="ECO:0000313" key="3">
    <source>
        <dbReference type="Proteomes" id="UP000037035"/>
    </source>
</evidence>
<organism evidence="2 3">
    <name type="scientific">Puccinia sorghi</name>
    <dbReference type="NCBI Taxonomy" id="27349"/>
    <lineage>
        <taxon>Eukaryota</taxon>
        <taxon>Fungi</taxon>
        <taxon>Dikarya</taxon>
        <taxon>Basidiomycota</taxon>
        <taxon>Pucciniomycotina</taxon>
        <taxon>Pucciniomycetes</taxon>
        <taxon>Pucciniales</taxon>
        <taxon>Pucciniaceae</taxon>
        <taxon>Puccinia</taxon>
    </lineage>
</organism>
<evidence type="ECO:0000313" key="2">
    <source>
        <dbReference type="EMBL" id="KNZ57018.1"/>
    </source>
</evidence>
<reference evidence="2 3" key="1">
    <citation type="submission" date="2015-08" db="EMBL/GenBank/DDBJ databases">
        <title>Next Generation Sequencing and Analysis of the Genome of Puccinia sorghi L Schw, the Causal Agent of Maize Common Rust.</title>
        <authorList>
            <person name="Rochi L."/>
            <person name="Burguener G."/>
            <person name="Darino M."/>
            <person name="Turjanski A."/>
            <person name="Kreff E."/>
            <person name="Dieguez M.J."/>
            <person name="Sacco F."/>
        </authorList>
    </citation>
    <scope>NUCLEOTIDE SEQUENCE [LARGE SCALE GENOMIC DNA]</scope>
    <source>
        <strain evidence="2 3">RO10H11247</strain>
    </source>
</reference>
<accession>A0A0L6V8C3</accession>
<dbReference type="EMBL" id="LAVV01007125">
    <property type="protein sequence ID" value="KNZ57018.1"/>
    <property type="molecule type" value="Genomic_DNA"/>
</dbReference>
<keyword evidence="3" id="KW-1185">Reference proteome</keyword>
<comment type="caution">
    <text evidence="2">The sequence shown here is derived from an EMBL/GenBank/DDBJ whole genome shotgun (WGS) entry which is preliminary data.</text>
</comment>
<sequence>MIHSICLDMGASIFTQSHENMTAKSFNMFMQMAMDYNILHGVGDNMTKGSSTNKNEVVVPPKNVEQMALDNTNAEELYNHNKSGAKNATICPSQLKANGEPELSDIHGGTGAPNRPKKIEK</sequence>